<reference evidence="7" key="1">
    <citation type="submission" date="2020-02" db="EMBL/GenBank/DDBJ databases">
        <authorList>
            <person name="Meier V. D."/>
        </authorList>
    </citation>
    <scope>NUCLEOTIDE SEQUENCE</scope>
    <source>
        <strain evidence="7">AVDCRST_MAG76</strain>
    </source>
</reference>
<dbReference type="InterPro" id="IPR028161">
    <property type="entry name" value="Met8-like"/>
</dbReference>
<evidence type="ECO:0000256" key="3">
    <source>
        <dbReference type="ARBA" id="ARBA00023002"/>
    </source>
</evidence>
<name>A0A6J4J063_9ACTN</name>
<proteinExistence type="predicted"/>
<dbReference type="GO" id="GO:0019354">
    <property type="term" value="P:siroheme biosynthetic process"/>
    <property type="evidence" value="ECO:0007669"/>
    <property type="project" value="UniProtKB-UniPathway"/>
</dbReference>
<dbReference type="InterPro" id="IPR036291">
    <property type="entry name" value="NAD(P)-bd_dom_sf"/>
</dbReference>
<sequence>MPVEGPQYPANLVLRGRRVLVVGAGAVAARKVDGLLACDADVVVVAPEVGAEIRALADAGRVALHERIYQAADLKGAWLAVTATADREVNRAVFEDGEDRRVWVNAADDPAACSFTLPSVVRQGPVMVTVATGGHSPALATWLSRHVAGELGPEYAQLAGLLAEARAGLQAEGRSTEGLNWLSAIDSGMLELIRLGDVGRAKERLQACLSS</sequence>
<evidence type="ECO:0000256" key="1">
    <source>
        <dbReference type="ARBA" id="ARBA00005010"/>
    </source>
</evidence>
<protein>
    <recommendedName>
        <fullName evidence="2">precorrin-2 dehydrogenase</fullName>
        <ecNumber evidence="2">1.3.1.76</ecNumber>
    </recommendedName>
</protein>
<dbReference type="Pfam" id="PF13241">
    <property type="entry name" value="NAD_binding_7"/>
    <property type="match status" value="1"/>
</dbReference>
<keyword evidence="3" id="KW-0560">Oxidoreductase</keyword>
<dbReference type="InterPro" id="IPR006367">
    <property type="entry name" value="Sirohaem_synthase_N"/>
</dbReference>
<dbReference type="EMBL" id="CADCSZ010000179">
    <property type="protein sequence ID" value="CAA9264174.1"/>
    <property type="molecule type" value="Genomic_DNA"/>
</dbReference>
<dbReference type="AlphaFoldDB" id="A0A6J4J063"/>
<dbReference type="Gene3D" id="3.30.160.110">
    <property type="entry name" value="Siroheme synthase, domain 2"/>
    <property type="match status" value="1"/>
</dbReference>
<dbReference type="SUPFAM" id="SSF75615">
    <property type="entry name" value="Siroheme synthase middle domains-like"/>
    <property type="match status" value="1"/>
</dbReference>
<evidence type="ECO:0000313" key="7">
    <source>
        <dbReference type="EMBL" id="CAA9264174.1"/>
    </source>
</evidence>
<dbReference type="Gene3D" id="3.40.50.720">
    <property type="entry name" value="NAD(P)-binding Rossmann-like Domain"/>
    <property type="match status" value="1"/>
</dbReference>
<comment type="catalytic activity">
    <reaction evidence="6">
        <text>precorrin-2 + NAD(+) = sirohydrochlorin + NADH + 2 H(+)</text>
        <dbReference type="Rhea" id="RHEA:15613"/>
        <dbReference type="ChEBI" id="CHEBI:15378"/>
        <dbReference type="ChEBI" id="CHEBI:57540"/>
        <dbReference type="ChEBI" id="CHEBI:57945"/>
        <dbReference type="ChEBI" id="CHEBI:58351"/>
        <dbReference type="ChEBI" id="CHEBI:58827"/>
        <dbReference type="EC" id="1.3.1.76"/>
    </reaction>
</comment>
<evidence type="ECO:0000256" key="2">
    <source>
        <dbReference type="ARBA" id="ARBA00012400"/>
    </source>
</evidence>
<dbReference type="GO" id="GO:0004325">
    <property type="term" value="F:ferrochelatase activity"/>
    <property type="evidence" value="ECO:0007669"/>
    <property type="project" value="InterPro"/>
</dbReference>
<dbReference type="GO" id="GO:0043115">
    <property type="term" value="F:precorrin-2 dehydrogenase activity"/>
    <property type="evidence" value="ECO:0007669"/>
    <property type="project" value="UniProtKB-EC"/>
</dbReference>
<dbReference type="SUPFAM" id="SSF51735">
    <property type="entry name" value="NAD(P)-binding Rossmann-fold domains"/>
    <property type="match status" value="1"/>
</dbReference>
<dbReference type="EC" id="1.3.1.76" evidence="2"/>
<organism evidence="7">
    <name type="scientific">uncultured Acidimicrobiales bacterium</name>
    <dbReference type="NCBI Taxonomy" id="310071"/>
    <lineage>
        <taxon>Bacteria</taxon>
        <taxon>Bacillati</taxon>
        <taxon>Actinomycetota</taxon>
        <taxon>Acidimicrobiia</taxon>
        <taxon>Acidimicrobiales</taxon>
        <taxon>environmental samples</taxon>
    </lineage>
</organism>
<comment type="pathway">
    <text evidence="1">Porphyrin-containing compound metabolism; siroheme biosynthesis; sirohydrochlorin from precorrin-2: step 1/1.</text>
</comment>
<evidence type="ECO:0000256" key="4">
    <source>
        <dbReference type="ARBA" id="ARBA00023027"/>
    </source>
</evidence>
<keyword evidence="4" id="KW-0520">NAD</keyword>
<gene>
    <name evidence="7" type="ORF">AVDCRST_MAG76-2951</name>
</gene>
<dbReference type="PANTHER" id="PTHR35330:SF1">
    <property type="entry name" value="SIROHEME BIOSYNTHESIS PROTEIN MET8"/>
    <property type="match status" value="1"/>
</dbReference>
<accession>A0A6J4J063</accession>
<dbReference type="NCBIfam" id="TIGR01470">
    <property type="entry name" value="cysG_Nterm"/>
    <property type="match status" value="1"/>
</dbReference>
<keyword evidence="5" id="KW-0627">Porphyrin biosynthesis</keyword>
<dbReference type="PANTHER" id="PTHR35330">
    <property type="entry name" value="SIROHEME BIOSYNTHESIS PROTEIN MET8"/>
    <property type="match status" value="1"/>
</dbReference>
<evidence type="ECO:0000256" key="6">
    <source>
        <dbReference type="ARBA" id="ARBA00047561"/>
    </source>
</evidence>
<evidence type="ECO:0000256" key="5">
    <source>
        <dbReference type="ARBA" id="ARBA00023244"/>
    </source>
</evidence>
<dbReference type="UniPathway" id="UPA00262">
    <property type="reaction ID" value="UER00222"/>
</dbReference>